<name>A0ABT4QAZ7_9BACL</name>
<dbReference type="Gene3D" id="3.40.50.300">
    <property type="entry name" value="P-loop containing nucleotide triphosphate hydrolases"/>
    <property type="match status" value="1"/>
</dbReference>
<evidence type="ECO:0000313" key="8">
    <source>
        <dbReference type="Proteomes" id="UP001527882"/>
    </source>
</evidence>
<dbReference type="SUPFAM" id="SSF52540">
    <property type="entry name" value="P-loop containing nucleoside triphosphate hydrolases"/>
    <property type="match status" value="1"/>
</dbReference>
<evidence type="ECO:0000313" key="7">
    <source>
        <dbReference type="EMBL" id="MCZ8513951.1"/>
    </source>
</evidence>
<dbReference type="Gene3D" id="3.30.450.20">
    <property type="entry name" value="PAS domain"/>
    <property type="match status" value="1"/>
</dbReference>
<dbReference type="InterPro" id="IPR002197">
    <property type="entry name" value="HTH_Fis"/>
</dbReference>
<dbReference type="EMBL" id="JAQAGZ010000010">
    <property type="protein sequence ID" value="MCZ8513951.1"/>
    <property type="molecule type" value="Genomic_DNA"/>
</dbReference>
<dbReference type="RefSeq" id="WP_269882474.1">
    <property type="nucleotide sequence ID" value="NZ_JAQAGZ010000010.1"/>
</dbReference>
<dbReference type="SUPFAM" id="SSF55785">
    <property type="entry name" value="PYP-like sensor domain (PAS domain)"/>
    <property type="match status" value="1"/>
</dbReference>
<gene>
    <name evidence="7" type="ORF">O9H85_16290</name>
</gene>
<dbReference type="Gene3D" id="3.40.50.10660">
    <property type="entry name" value="PrpR receptor domain-like"/>
    <property type="match status" value="1"/>
</dbReference>
<dbReference type="Pfam" id="PF02954">
    <property type="entry name" value="HTH_8"/>
    <property type="match status" value="1"/>
</dbReference>
<sequence>MKINVLAIAPYVGLRDLLFEMVQEEASIRMDVEVADLQEALPLIQQAEERGYNMIVSRGGTASLIRRHTSLPVVDIPVSGYDILRVLTLVRKANSKVAIIGFPNVCKAVSEVSSLLEFQIPTFSIKDPSEVETALRKAFQSDVTMVLGDAVTVRAAQEMGYHGILITSGRESVSDMFREVRRVFDVYRQGQEKVMFYREILDSDTRAIFALDRNKNVMYFNRAASVIAGGIAEEDVYGRGIRFLLPGLYKIIQSLEETADAKDLQQFIHLNDRQYKVSVMAHGAAGRFHYLVSLDSIENWRNERKFAANIPSRLTTFHQLVGSSVILKKTVSRARKYAQTDRNVWISGEKGTGKSMFAQAIHSASKRHDQGFYMIPCGEMIEQELDALLVGSTEELSLPETGFAGTIYLNHVDRLDRTAQEKWLQVIKQHRSIRFLASSSTTLNRLKSRSDYNQDLILVLSELHITVPPLKERMEDLDEIVRVLIASYNLQSGKQIVGFRDSAMDELTQYHWAGNLLELENAVHEMLILTKGNYVEAKEAALVIDRYKQTESLNAVTTAQIDLRGSMEEIERRIIMHVLQEEGMNQSKTCKRLGINRTTLWRKINKTLNNET</sequence>
<keyword evidence="2" id="KW-0067">ATP-binding</keyword>
<dbReference type="CDD" id="cd00009">
    <property type="entry name" value="AAA"/>
    <property type="match status" value="1"/>
</dbReference>
<feature type="domain" description="Sigma-54 factor interaction" evidence="5">
    <location>
        <begin position="320"/>
        <end position="528"/>
    </location>
</feature>
<dbReference type="SMART" id="SM00091">
    <property type="entry name" value="PAS"/>
    <property type="match status" value="1"/>
</dbReference>
<evidence type="ECO:0000256" key="1">
    <source>
        <dbReference type="ARBA" id="ARBA00022741"/>
    </source>
</evidence>
<dbReference type="SUPFAM" id="SSF46689">
    <property type="entry name" value="Homeodomain-like"/>
    <property type="match status" value="1"/>
</dbReference>
<accession>A0ABT4QAZ7</accession>
<dbReference type="InterPro" id="IPR058031">
    <property type="entry name" value="AAA_lid_NorR"/>
</dbReference>
<dbReference type="Pfam" id="PF25601">
    <property type="entry name" value="AAA_lid_14"/>
    <property type="match status" value="1"/>
</dbReference>
<reference evidence="7 8" key="1">
    <citation type="submission" date="2022-12" db="EMBL/GenBank/DDBJ databases">
        <title>Draft genome sequence of Paenibacillus sp. dW9.</title>
        <authorList>
            <person name="Choi E.-W."/>
            <person name="Kim D.-U."/>
        </authorList>
    </citation>
    <scope>NUCLEOTIDE SEQUENCE [LARGE SCALE GENOMIC DNA]</scope>
    <source>
        <strain evidence="8">dW9</strain>
    </source>
</reference>
<evidence type="ECO:0000256" key="4">
    <source>
        <dbReference type="ARBA" id="ARBA00023163"/>
    </source>
</evidence>
<dbReference type="Pfam" id="PF06506">
    <property type="entry name" value="PrpR_N"/>
    <property type="match status" value="1"/>
</dbReference>
<dbReference type="PANTHER" id="PTHR32071:SF57">
    <property type="entry name" value="C4-DICARBOXYLATE TRANSPORT TRANSCRIPTIONAL REGULATORY PROTEIN DCTD"/>
    <property type="match status" value="1"/>
</dbReference>
<comment type="caution">
    <text evidence="7">The sequence shown here is derived from an EMBL/GenBank/DDBJ whole genome shotgun (WGS) entry which is preliminary data.</text>
</comment>
<dbReference type="InterPro" id="IPR035965">
    <property type="entry name" value="PAS-like_dom_sf"/>
</dbReference>
<dbReference type="Gene3D" id="1.10.10.60">
    <property type="entry name" value="Homeodomain-like"/>
    <property type="match status" value="1"/>
</dbReference>
<dbReference type="SUPFAM" id="SSF159800">
    <property type="entry name" value="PrpR receptor domain-like"/>
    <property type="match status" value="1"/>
</dbReference>
<dbReference type="PROSITE" id="PS50045">
    <property type="entry name" value="SIGMA54_INTERACT_4"/>
    <property type="match status" value="1"/>
</dbReference>
<keyword evidence="4" id="KW-0804">Transcription</keyword>
<keyword evidence="3" id="KW-0805">Transcription regulation</keyword>
<proteinExistence type="predicted"/>
<organism evidence="7 8">
    <name type="scientific">Paenibacillus gyeongsangnamensis</name>
    <dbReference type="NCBI Taxonomy" id="3388067"/>
    <lineage>
        <taxon>Bacteria</taxon>
        <taxon>Bacillati</taxon>
        <taxon>Bacillota</taxon>
        <taxon>Bacilli</taxon>
        <taxon>Bacillales</taxon>
        <taxon>Paenibacillaceae</taxon>
        <taxon>Paenibacillus</taxon>
    </lineage>
</organism>
<feature type="domain" description="PAS" evidence="6">
    <location>
        <begin position="193"/>
        <end position="234"/>
    </location>
</feature>
<evidence type="ECO:0000259" key="5">
    <source>
        <dbReference type="PROSITE" id="PS50045"/>
    </source>
</evidence>
<dbReference type="PANTHER" id="PTHR32071">
    <property type="entry name" value="TRANSCRIPTIONAL REGULATORY PROTEIN"/>
    <property type="match status" value="1"/>
</dbReference>
<dbReference type="Gene3D" id="3.40.50.2300">
    <property type="match status" value="1"/>
</dbReference>
<dbReference type="InterPro" id="IPR009057">
    <property type="entry name" value="Homeodomain-like_sf"/>
</dbReference>
<keyword evidence="8" id="KW-1185">Reference proteome</keyword>
<dbReference type="Pfam" id="PF00158">
    <property type="entry name" value="Sigma54_activat"/>
    <property type="match status" value="1"/>
</dbReference>
<dbReference type="InterPro" id="IPR010524">
    <property type="entry name" value="Sig_transdc_resp-reg_PrpR_N"/>
</dbReference>
<keyword evidence="1" id="KW-0547">Nucleotide-binding</keyword>
<evidence type="ECO:0000259" key="6">
    <source>
        <dbReference type="PROSITE" id="PS50112"/>
    </source>
</evidence>
<dbReference type="Proteomes" id="UP001527882">
    <property type="component" value="Unassembled WGS sequence"/>
</dbReference>
<dbReference type="InterPro" id="IPR027417">
    <property type="entry name" value="P-loop_NTPase"/>
</dbReference>
<dbReference type="Gene3D" id="1.10.8.60">
    <property type="match status" value="1"/>
</dbReference>
<dbReference type="InterPro" id="IPR000014">
    <property type="entry name" value="PAS"/>
</dbReference>
<evidence type="ECO:0000256" key="3">
    <source>
        <dbReference type="ARBA" id="ARBA00023015"/>
    </source>
</evidence>
<dbReference type="InterPro" id="IPR002078">
    <property type="entry name" value="Sigma_54_int"/>
</dbReference>
<protein>
    <submittedName>
        <fullName evidence="7">PrpR N-terminal domain-containing protein</fullName>
    </submittedName>
</protein>
<evidence type="ECO:0000256" key="2">
    <source>
        <dbReference type="ARBA" id="ARBA00022840"/>
    </source>
</evidence>
<dbReference type="PROSITE" id="PS50112">
    <property type="entry name" value="PAS"/>
    <property type="match status" value="1"/>
</dbReference>